<reference evidence="2" key="1">
    <citation type="journal article" date="2022" name="Mol. Ecol. Resour.">
        <title>The genomes of chicory, endive, great burdock and yacon provide insights into Asteraceae palaeo-polyploidization history and plant inulin production.</title>
        <authorList>
            <person name="Fan W."/>
            <person name="Wang S."/>
            <person name="Wang H."/>
            <person name="Wang A."/>
            <person name="Jiang F."/>
            <person name="Liu H."/>
            <person name="Zhao H."/>
            <person name="Xu D."/>
            <person name="Zhang Y."/>
        </authorList>
    </citation>
    <scope>NUCLEOTIDE SEQUENCE [LARGE SCALE GENOMIC DNA]</scope>
    <source>
        <strain evidence="2">cv. Yunnan</strain>
    </source>
</reference>
<sequence length="486" mass="55215">MIKEEVGKGFEQATSLLMNKMRGAVKLTLEEVMKEKEREPHGCTLKEFMVIKPKEYDGQVVPILSHMWVVDMESNFETTKCKPEDRVMFSVPLLTGRANEWLLNLRKERGELGAAVDRMTEEFILMRQKNESIDELAGAFFDCAKFCPDMVSTEKAKIDRFYAMLTVEFRDSISPSSFTTLVDLINMCREREVELRKQEARVEKRKREIVDQVVNKIKGGSPSKKPFSKFSPRGCIVCGKEHFGECRKGTLNYYKCGKPGHMANQCRSQIRICYNCYKPGHNRADCPELKQQGGSARKFEMPKPKDRSFHISAKEPRNNSEVVSGTLKINSLPALVLFHSRASRSFVSLKFVKHSSFLSSKLDEPLEIKAENDKSFLVFDIYRDCKLRAGGETFLLDLIPIAMGDFDVIVGMDWLSKNKANILCGPKAIQLDSSSGESIYIEGEKKVKDIRDVPVVNQFEDVFPDELPGVPLEREVEFGIDLIPGC</sequence>
<accession>A0ACB9FS88</accession>
<organism evidence="1 2">
    <name type="scientific">Smallanthus sonchifolius</name>
    <dbReference type="NCBI Taxonomy" id="185202"/>
    <lineage>
        <taxon>Eukaryota</taxon>
        <taxon>Viridiplantae</taxon>
        <taxon>Streptophyta</taxon>
        <taxon>Embryophyta</taxon>
        <taxon>Tracheophyta</taxon>
        <taxon>Spermatophyta</taxon>
        <taxon>Magnoliopsida</taxon>
        <taxon>eudicotyledons</taxon>
        <taxon>Gunneridae</taxon>
        <taxon>Pentapetalae</taxon>
        <taxon>asterids</taxon>
        <taxon>campanulids</taxon>
        <taxon>Asterales</taxon>
        <taxon>Asteraceae</taxon>
        <taxon>Asteroideae</taxon>
        <taxon>Heliantheae alliance</taxon>
        <taxon>Millerieae</taxon>
        <taxon>Smallanthus</taxon>
    </lineage>
</organism>
<evidence type="ECO:0000313" key="2">
    <source>
        <dbReference type="Proteomes" id="UP001056120"/>
    </source>
</evidence>
<dbReference type="Proteomes" id="UP001056120">
    <property type="component" value="Linkage Group LG16"/>
</dbReference>
<name>A0ACB9FS88_9ASTR</name>
<evidence type="ECO:0000313" key="1">
    <source>
        <dbReference type="EMBL" id="KAI3773658.1"/>
    </source>
</evidence>
<comment type="caution">
    <text evidence="1">The sequence shown here is derived from an EMBL/GenBank/DDBJ whole genome shotgun (WGS) entry which is preliminary data.</text>
</comment>
<keyword evidence="2" id="KW-1185">Reference proteome</keyword>
<reference evidence="1 2" key="2">
    <citation type="journal article" date="2022" name="Mol. Ecol. Resour.">
        <title>The genomes of chicory, endive, great burdock and yacon provide insights into Asteraceae paleo-polyploidization history and plant inulin production.</title>
        <authorList>
            <person name="Fan W."/>
            <person name="Wang S."/>
            <person name="Wang H."/>
            <person name="Wang A."/>
            <person name="Jiang F."/>
            <person name="Liu H."/>
            <person name="Zhao H."/>
            <person name="Xu D."/>
            <person name="Zhang Y."/>
        </authorList>
    </citation>
    <scope>NUCLEOTIDE SEQUENCE [LARGE SCALE GENOMIC DNA]</scope>
    <source>
        <strain evidence="2">cv. Yunnan</strain>
        <tissue evidence="1">Leaves</tissue>
    </source>
</reference>
<protein>
    <submittedName>
        <fullName evidence="1">Uncharacterized protein</fullName>
    </submittedName>
</protein>
<gene>
    <name evidence="1" type="ORF">L1987_48188</name>
</gene>
<proteinExistence type="predicted"/>
<dbReference type="EMBL" id="CM042033">
    <property type="protein sequence ID" value="KAI3773658.1"/>
    <property type="molecule type" value="Genomic_DNA"/>
</dbReference>